<dbReference type="PANTHER" id="PTHR30151:SF38">
    <property type="entry name" value="ALIPHATIC SULFONATES TRANSPORT PERMEASE PROTEIN SSUC-RELATED"/>
    <property type="match status" value="1"/>
</dbReference>
<keyword evidence="5 7" id="KW-1133">Transmembrane helix</keyword>
<keyword evidence="3" id="KW-1003">Cell membrane</keyword>
<reference evidence="10 11" key="1">
    <citation type="journal article" date="2021" name="Environ. Microbiol.">
        <title>Genetic insights into the dark matter of the mammalian gut microbiota through targeted genome reconstruction.</title>
        <authorList>
            <person name="Lugli G.A."/>
            <person name="Alessandri G."/>
            <person name="Milani C."/>
            <person name="Viappiani A."/>
            <person name="Fontana F."/>
            <person name="Tarracchini C."/>
            <person name="Mancabelli L."/>
            <person name="Argentini C."/>
            <person name="Ruiz L."/>
            <person name="Margolles A."/>
            <person name="van Sinderen D."/>
            <person name="Turroni F."/>
            <person name="Ventura M."/>
        </authorList>
    </citation>
    <scope>NUCLEOTIDE SEQUENCE [LARGE SCALE GENOMIC DNA]</scope>
    <source>
        <strain evidence="10 11">MA2</strain>
    </source>
</reference>
<feature type="transmembrane region" description="Helical" evidence="7">
    <location>
        <begin position="237"/>
        <end position="256"/>
    </location>
</feature>
<accession>A0ABS5UPZ0</accession>
<evidence type="ECO:0000256" key="5">
    <source>
        <dbReference type="ARBA" id="ARBA00022989"/>
    </source>
</evidence>
<keyword evidence="2 7" id="KW-0813">Transport</keyword>
<feature type="region of interest" description="Disordered" evidence="8">
    <location>
        <begin position="1"/>
        <end position="32"/>
    </location>
</feature>
<gene>
    <name evidence="10" type="ORF">JS528_06210</name>
</gene>
<feature type="transmembrane region" description="Helical" evidence="7">
    <location>
        <begin position="172"/>
        <end position="191"/>
    </location>
</feature>
<organism evidence="10 11">
    <name type="scientific">Bifidobacterium santillanense</name>
    <dbReference type="NCBI Taxonomy" id="2809028"/>
    <lineage>
        <taxon>Bacteria</taxon>
        <taxon>Bacillati</taxon>
        <taxon>Actinomycetota</taxon>
        <taxon>Actinomycetes</taxon>
        <taxon>Bifidobacteriales</taxon>
        <taxon>Bifidobacteriaceae</taxon>
        <taxon>Bifidobacterium</taxon>
    </lineage>
</organism>
<evidence type="ECO:0000259" key="9">
    <source>
        <dbReference type="PROSITE" id="PS50928"/>
    </source>
</evidence>
<evidence type="ECO:0000256" key="6">
    <source>
        <dbReference type="ARBA" id="ARBA00023136"/>
    </source>
</evidence>
<dbReference type="PROSITE" id="PS50928">
    <property type="entry name" value="ABC_TM1"/>
    <property type="match status" value="1"/>
</dbReference>
<sequence length="302" mass="32106">MHDSSVRPSGNPSPSTHQHTIRGGAVSSRPGTASAEAGFASMRTRRAGGATRVLRGLGAWASTVALCIWWFLATLSPADSRPLPSPAEVIAAWTDLNAEGLLWPSIGMSLARVLAGLALGVALAVPAAVLTGATRLGFAIIDKPVHMLRAIPFPALSPLLIIWLGIEETMKVALIAVGVFGLIYVNLRDGIRGLDPKLIELARAYHLPRALVFRRILFRGALPSFMTGLRFAITVSWIALVTCETVNSTVGIGYILSRAQQFSRTDQMVLCIVLYAILGLGSEALVGALERALTPWRGRAAA</sequence>
<dbReference type="Proteomes" id="UP000773064">
    <property type="component" value="Unassembled WGS sequence"/>
</dbReference>
<dbReference type="InterPro" id="IPR035906">
    <property type="entry name" value="MetI-like_sf"/>
</dbReference>
<evidence type="ECO:0000313" key="10">
    <source>
        <dbReference type="EMBL" id="MBT1172955.1"/>
    </source>
</evidence>
<dbReference type="PANTHER" id="PTHR30151">
    <property type="entry name" value="ALKANE SULFONATE ABC TRANSPORTER-RELATED, MEMBRANE SUBUNIT"/>
    <property type="match status" value="1"/>
</dbReference>
<dbReference type="CDD" id="cd06261">
    <property type="entry name" value="TM_PBP2"/>
    <property type="match status" value="1"/>
</dbReference>
<keyword evidence="4 7" id="KW-0812">Transmembrane</keyword>
<feature type="transmembrane region" description="Helical" evidence="7">
    <location>
        <begin position="110"/>
        <end position="134"/>
    </location>
</feature>
<dbReference type="InterPro" id="IPR000515">
    <property type="entry name" value="MetI-like"/>
</dbReference>
<dbReference type="Gene3D" id="1.10.3720.10">
    <property type="entry name" value="MetI-like"/>
    <property type="match status" value="1"/>
</dbReference>
<feature type="transmembrane region" description="Helical" evidence="7">
    <location>
        <begin position="146"/>
        <end position="166"/>
    </location>
</feature>
<feature type="transmembrane region" description="Helical" evidence="7">
    <location>
        <begin position="53"/>
        <end position="72"/>
    </location>
</feature>
<feature type="domain" description="ABC transmembrane type-1" evidence="9">
    <location>
        <begin position="102"/>
        <end position="286"/>
    </location>
</feature>
<dbReference type="EMBL" id="JAFEJS010000005">
    <property type="protein sequence ID" value="MBT1172955.1"/>
    <property type="molecule type" value="Genomic_DNA"/>
</dbReference>
<comment type="similarity">
    <text evidence="7">Belongs to the binding-protein-dependent transport system permease family.</text>
</comment>
<evidence type="ECO:0000256" key="7">
    <source>
        <dbReference type="RuleBase" id="RU363032"/>
    </source>
</evidence>
<feature type="transmembrane region" description="Helical" evidence="7">
    <location>
        <begin position="268"/>
        <end position="289"/>
    </location>
</feature>
<evidence type="ECO:0000256" key="4">
    <source>
        <dbReference type="ARBA" id="ARBA00022692"/>
    </source>
</evidence>
<evidence type="ECO:0000313" key="11">
    <source>
        <dbReference type="Proteomes" id="UP000773064"/>
    </source>
</evidence>
<comment type="subcellular location">
    <subcellularLocation>
        <location evidence="1 7">Cell membrane</location>
        <topology evidence="1 7">Multi-pass membrane protein</topology>
    </subcellularLocation>
</comment>
<keyword evidence="11" id="KW-1185">Reference proteome</keyword>
<name>A0ABS5UPZ0_9BIFI</name>
<comment type="caution">
    <text evidence="10">The sequence shown here is derived from an EMBL/GenBank/DDBJ whole genome shotgun (WGS) entry which is preliminary data.</text>
</comment>
<evidence type="ECO:0000256" key="8">
    <source>
        <dbReference type="SAM" id="MobiDB-lite"/>
    </source>
</evidence>
<evidence type="ECO:0000256" key="2">
    <source>
        <dbReference type="ARBA" id="ARBA00022448"/>
    </source>
</evidence>
<dbReference type="SUPFAM" id="SSF161098">
    <property type="entry name" value="MetI-like"/>
    <property type="match status" value="1"/>
</dbReference>
<keyword evidence="6 7" id="KW-0472">Membrane</keyword>
<proteinExistence type="inferred from homology"/>
<evidence type="ECO:0000256" key="1">
    <source>
        <dbReference type="ARBA" id="ARBA00004651"/>
    </source>
</evidence>
<dbReference type="Pfam" id="PF00528">
    <property type="entry name" value="BPD_transp_1"/>
    <property type="match status" value="1"/>
</dbReference>
<protein>
    <submittedName>
        <fullName evidence="10">ABC transporter permease</fullName>
    </submittedName>
</protein>
<evidence type="ECO:0000256" key="3">
    <source>
        <dbReference type="ARBA" id="ARBA00022475"/>
    </source>
</evidence>
<feature type="compositionally biased region" description="Polar residues" evidence="8">
    <location>
        <begin position="1"/>
        <end position="18"/>
    </location>
</feature>